<dbReference type="AlphaFoldDB" id="A0AAV6UY27"/>
<keyword evidence="3" id="KW-1185">Reference proteome</keyword>
<accession>A0AAV6UY27</accession>
<evidence type="ECO:0000256" key="1">
    <source>
        <dbReference type="SAM" id="MobiDB-lite"/>
    </source>
</evidence>
<protein>
    <submittedName>
        <fullName evidence="2">Uncharacterized protein</fullName>
    </submittedName>
</protein>
<evidence type="ECO:0000313" key="2">
    <source>
        <dbReference type="EMBL" id="KAG8189390.1"/>
    </source>
</evidence>
<evidence type="ECO:0000313" key="3">
    <source>
        <dbReference type="Proteomes" id="UP000827092"/>
    </source>
</evidence>
<name>A0AAV6UY27_9ARAC</name>
<dbReference type="EMBL" id="JAFNEN010000217">
    <property type="protein sequence ID" value="KAG8189390.1"/>
    <property type="molecule type" value="Genomic_DNA"/>
</dbReference>
<feature type="region of interest" description="Disordered" evidence="1">
    <location>
        <begin position="1"/>
        <end position="70"/>
    </location>
</feature>
<comment type="caution">
    <text evidence="2">The sequence shown here is derived from an EMBL/GenBank/DDBJ whole genome shotgun (WGS) entry which is preliminary data.</text>
</comment>
<proteinExistence type="predicted"/>
<dbReference type="Proteomes" id="UP000827092">
    <property type="component" value="Unassembled WGS sequence"/>
</dbReference>
<gene>
    <name evidence="2" type="ORF">JTE90_021892</name>
</gene>
<organism evidence="2 3">
    <name type="scientific">Oedothorax gibbosus</name>
    <dbReference type="NCBI Taxonomy" id="931172"/>
    <lineage>
        <taxon>Eukaryota</taxon>
        <taxon>Metazoa</taxon>
        <taxon>Ecdysozoa</taxon>
        <taxon>Arthropoda</taxon>
        <taxon>Chelicerata</taxon>
        <taxon>Arachnida</taxon>
        <taxon>Araneae</taxon>
        <taxon>Araneomorphae</taxon>
        <taxon>Entelegynae</taxon>
        <taxon>Araneoidea</taxon>
        <taxon>Linyphiidae</taxon>
        <taxon>Erigoninae</taxon>
        <taxon>Oedothorax</taxon>
    </lineage>
</organism>
<reference evidence="2 3" key="1">
    <citation type="journal article" date="2022" name="Nat. Ecol. Evol.">
        <title>A masculinizing supergene underlies an exaggerated male reproductive morph in a spider.</title>
        <authorList>
            <person name="Hendrickx F."/>
            <person name="De Corte Z."/>
            <person name="Sonet G."/>
            <person name="Van Belleghem S.M."/>
            <person name="Kostlbacher S."/>
            <person name="Vangestel C."/>
        </authorList>
    </citation>
    <scope>NUCLEOTIDE SEQUENCE [LARGE SCALE GENOMIC DNA]</scope>
    <source>
        <strain evidence="2">W744_W776</strain>
    </source>
</reference>
<sequence length="70" mass="7640">MALPPLHPFPHPKRREKSGDADASPGGSRAKRNLGVKSEKEGRFCTIGNHSRLQPEEKAGNSSAMPCMER</sequence>